<dbReference type="EMBL" id="ANOG01000371">
    <property type="protein sequence ID" value="EMI20467.1"/>
    <property type="molecule type" value="Genomic_DNA"/>
</dbReference>
<dbReference type="PROSITE" id="PS50983">
    <property type="entry name" value="FE_B12_PBP"/>
    <property type="match status" value="1"/>
</dbReference>
<comment type="caution">
    <text evidence="2">The sequence shown here is derived from an EMBL/GenBank/DDBJ whole genome shotgun (WGS) entry which is preliminary data.</text>
</comment>
<reference evidence="2 3" key="1">
    <citation type="journal article" date="2013" name="Mar. Genomics">
        <title>Expression of sulfatases in Rhodopirellula baltica and the diversity of sulfatases in the genus Rhodopirellula.</title>
        <authorList>
            <person name="Wegner C.E."/>
            <person name="Richter-Heitmann T."/>
            <person name="Klindworth A."/>
            <person name="Klockow C."/>
            <person name="Richter M."/>
            <person name="Achstetter T."/>
            <person name="Glockner F.O."/>
            <person name="Harder J."/>
        </authorList>
    </citation>
    <scope>NUCLEOTIDE SEQUENCE [LARGE SCALE GENOMIC DNA]</scope>
    <source>
        <strain evidence="2 3">SM1</strain>
    </source>
</reference>
<proteinExistence type="predicted"/>
<dbReference type="Proteomes" id="UP000011991">
    <property type="component" value="Unassembled WGS sequence"/>
</dbReference>
<evidence type="ECO:0000259" key="1">
    <source>
        <dbReference type="PROSITE" id="PS50983"/>
    </source>
</evidence>
<dbReference type="InterPro" id="IPR002491">
    <property type="entry name" value="ABC_transptr_periplasmic_BD"/>
</dbReference>
<feature type="domain" description="Fe/B12 periplasmic-binding" evidence="1">
    <location>
        <begin position="1"/>
        <end position="196"/>
    </location>
</feature>
<protein>
    <submittedName>
        <fullName evidence="2">Periplasmic binding protein</fullName>
    </submittedName>
</protein>
<gene>
    <name evidence="2" type="ORF">RMSM_02614</name>
</gene>
<evidence type="ECO:0000313" key="2">
    <source>
        <dbReference type="EMBL" id="EMI20467.1"/>
    </source>
</evidence>
<dbReference type="PATRIC" id="fig|1265738.3.peg.2630"/>
<keyword evidence="3" id="KW-1185">Reference proteome</keyword>
<evidence type="ECO:0000313" key="3">
    <source>
        <dbReference type="Proteomes" id="UP000011991"/>
    </source>
</evidence>
<dbReference type="SUPFAM" id="SSF53807">
    <property type="entry name" value="Helical backbone' metal receptor"/>
    <property type="match status" value="1"/>
</dbReference>
<dbReference type="InterPro" id="IPR051030">
    <property type="entry name" value="Vitamin_B12-ABC_binding"/>
</dbReference>
<sequence>MCAVAESEVQSAACSLPGSPPVINLEPTSLDDVMQCIRQVGSAADCLARAEHCIAQLQLRIDAVAARTASIAKRPSVMLLEWIDPPFCAGHWSPEIVALAGGREAIGVAGERSATITWEQIVAADPEVLMIACCGFDIARTMQDVPILKSYPHWETLTCVKNDRVYAVDGSAYFSRPGPRLVDSLEILAHALHESVHPLRRGLPAAKKVR</sequence>
<dbReference type="Gene3D" id="3.40.50.1980">
    <property type="entry name" value="Nitrogenase molybdenum iron protein domain"/>
    <property type="match status" value="1"/>
</dbReference>
<dbReference type="Pfam" id="PF01497">
    <property type="entry name" value="Peripla_BP_2"/>
    <property type="match status" value="1"/>
</dbReference>
<dbReference type="PANTHER" id="PTHR42860">
    <property type="entry name" value="VITAMIN B12-BINDING PROTEIN"/>
    <property type="match status" value="1"/>
</dbReference>
<accession>M5RYJ3</accession>
<dbReference type="AlphaFoldDB" id="M5RYJ3"/>
<organism evidence="2 3">
    <name type="scientific">Rhodopirellula maiorica SM1</name>
    <dbReference type="NCBI Taxonomy" id="1265738"/>
    <lineage>
        <taxon>Bacteria</taxon>
        <taxon>Pseudomonadati</taxon>
        <taxon>Planctomycetota</taxon>
        <taxon>Planctomycetia</taxon>
        <taxon>Pirellulales</taxon>
        <taxon>Pirellulaceae</taxon>
        <taxon>Novipirellula</taxon>
    </lineage>
</organism>
<dbReference type="PANTHER" id="PTHR42860:SF1">
    <property type="entry name" value="VITAMIN B12-BINDING PROTEIN"/>
    <property type="match status" value="1"/>
</dbReference>
<name>M5RYJ3_9BACT</name>